<dbReference type="Proteomes" id="UP000298030">
    <property type="component" value="Unassembled WGS sequence"/>
</dbReference>
<sequence length="260" mass="28198">DRAPALETGDEPTPVSPAEVKIPRFLSDPTFRFPFDVGVGVARFCTILHFYANEIWKYIEAHLTVVHEEVPGFLETVLNLSAGGKPGAIDHLSALARGPIGLLGASLMAMGSFGTTEVTGEQVVGHKLAMIVYDMKVESGDTSLCDFTDPKNGYTREAQLFYTRMRACIKRVIEKSMGRVNAEERLATVLGAPITFIAPPRQAHIRHLSQSSIQVHATGDAGAVAKDKIGALKTYIEVIQKSNSRLSAKSTELADRSSED</sequence>
<dbReference type="EMBL" id="QPFP01000031">
    <property type="protein sequence ID" value="TEB28735.1"/>
    <property type="molecule type" value="Genomic_DNA"/>
</dbReference>
<organism evidence="1 2">
    <name type="scientific">Coprinellus micaceus</name>
    <name type="common">Glistening ink-cap mushroom</name>
    <name type="synonym">Coprinus micaceus</name>
    <dbReference type="NCBI Taxonomy" id="71717"/>
    <lineage>
        <taxon>Eukaryota</taxon>
        <taxon>Fungi</taxon>
        <taxon>Dikarya</taxon>
        <taxon>Basidiomycota</taxon>
        <taxon>Agaricomycotina</taxon>
        <taxon>Agaricomycetes</taxon>
        <taxon>Agaricomycetidae</taxon>
        <taxon>Agaricales</taxon>
        <taxon>Agaricineae</taxon>
        <taxon>Psathyrellaceae</taxon>
        <taxon>Coprinellus</taxon>
    </lineage>
</organism>
<gene>
    <name evidence="1" type="ORF">FA13DRAFT_1711727</name>
</gene>
<protein>
    <submittedName>
        <fullName evidence="1">Uncharacterized protein</fullName>
    </submittedName>
</protein>
<accession>A0A4Y7T3M5</accession>
<feature type="non-terminal residue" evidence="1">
    <location>
        <position position="1"/>
    </location>
</feature>
<evidence type="ECO:0000313" key="1">
    <source>
        <dbReference type="EMBL" id="TEB28735.1"/>
    </source>
</evidence>
<reference evidence="1 2" key="1">
    <citation type="journal article" date="2019" name="Nat. Ecol. Evol.">
        <title>Megaphylogeny resolves global patterns of mushroom evolution.</title>
        <authorList>
            <person name="Varga T."/>
            <person name="Krizsan K."/>
            <person name="Foldi C."/>
            <person name="Dima B."/>
            <person name="Sanchez-Garcia M."/>
            <person name="Sanchez-Ramirez S."/>
            <person name="Szollosi G.J."/>
            <person name="Szarkandi J.G."/>
            <person name="Papp V."/>
            <person name="Albert L."/>
            <person name="Andreopoulos W."/>
            <person name="Angelini C."/>
            <person name="Antonin V."/>
            <person name="Barry K.W."/>
            <person name="Bougher N.L."/>
            <person name="Buchanan P."/>
            <person name="Buyck B."/>
            <person name="Bense V."/>
            <person name="Catcheside P."/>
            <person name="Chovatia M."/>
            <person name="Cooper J."/>
            <person name="Damon W."/>
            <person name="Desjardin D."/>
            <person name="Finy P."/>
            <person name="Geml J."/>
            <person name="Haridas S."/>
            <person name="Hughes K."/>
            <person name="Justo A."/>
            <person name="Karasinski D."/>
            <person name="Kautmanova I."/>
            <person name="Kiss B."/>
            <person name="Kocsube S."/>
            <person name="Kotiranta H."/>
            <person name="LaButti K.M."/>
            <person name="Lechner B.E."/>
            <person name="Liimatainen K."/>
            <person name="Lipzen A."/>
            <person name="Lukacs Z."/>
            <person name="Mihaltcheva S."/>
            <person name="Morgado L.N."/>
            <person name="Niskanen T."/>
            <person name="Noordeloos M.E."/>
            <person name="Ohm R.A."/>
            <person name="Ortiz-Santana B."/>
            <person name="Ovrebo C."/>
            <person name="Racz N."/>
            <person name="Riley R."/>
            <person name="Savchenko A."/>
            <person name="Shiryaev A."/>
            <person name="Soop K."/>
            <person name="Spirin V."/>
            <person name="Szebenyi C."/>
            <person name="Tomsovsky M."/>
            <person name="Tulloss R.E."/>
            <person name="Uehling J."/>
            <person name="Grigoriev I.V."/>
            <person name="Vagvolgyi C."/>
            <person name="Papp T."/>
            <person name="Martin F.M."/>
            <person name="Miettinen O."/>
            <person name="Hibbett D.S."/>
            <person name="Nagy L.G."/>
        </authorList>
    </citation>
    <scope>NUCLEOTIDE SEQUENCE [LARGE SCALE GENOMIC DNA]</scope>
    <source>
        <strain evidence="1 2">FP101781</strain>
    </source>
</reference>
<name>A0A4Y7T3M5_COPMI</name>
<keyword evidence="2" id="KW-1185">Reference proteome</keyword>
<proteinExistence type="predicted"/>
<evidence type="ECO:0000313" key="2">
    <source>
        <dbReference type="Proteomes" id="UP000298030"/>
    </source>
</evidence>
<comment type="caution">
    <text evidence="1">The sequence shown here is derived from an EMBL/GenBank/DDBJ whole genome shotgun (WGS) entry which is preliminary data.</text>
</comment>
<dbReference type="AlphaFoldDB" id="A0A4Y7T3M5"/>